<dbReference type="InterPro" id="IPR000620">
    <property type="entry name" value="EamA_dom"/>
</dbReference>
<proteinExistence type="predicted"/>
<dbReference type="PANTHER" id="PTHR32322">
    <property type="entry name" value="INNER MEMBRANE TRANSPORTER"/>
    <property type="match status" value="1"/>
</dbReference>
<feature type="domain" description="EamA" evidence="6">
    <location>
        <begin position="141"/>
        <end position="278"/>
    </location>
</feature>
<evidence type="ECO:0000256" key="1">
    <source>
        <dbReference type="ARBA" id="ARBA00004141"/>
    </source>
</evidence>
<feature type="transmembrane region" description="Helical" evidence="5">
    <location>
        <begin position="238"/>
        <end position="257"/>
    </location>
</feature>
<sequence length="293" mass="32417">MRTKDLLLGISIMCLWGFNFSVIKLGADQINPILLTALRFTFATIPAVFFVRRPKVALKYLIAYGFTFGVGVWGMMTSAITAGVSAGMAGVLMQLSIVSSLFLGWFYLKERISFQKKIGALLALLGLLVSFQLQDGSVNPTGLVLVLIGAFSWSLIGLIVKKANTKEIFAFSVWGMLFAPVPLFALALLNYGSEVFLQLPEQINASVWFSVLFQAYPTTLLGYWLWNRLIVQYPLTTTAQLTMLTPVFGMIGSMIFYQEDIDSVKFAAALLILSGLLVSQWQNRWFGSSVKQA</sequence>
<feature type="domain" description="EamA" evidence="6">
    <location>
        <begin position="6"/>
        <end position="130"/>
    </location>
</feature>
<protein>
    <recommendedName>
        <fullName evidence="6">EamA domain-containing protein</fullName>
    </recommendedName>
</protein>
<feature type="transmembrane region" description="Helical" evidence="5">
    <location>
        <begin position="82"/>
        <end position="106"/>
    </location>
</feature>
<dbReference type="SUPFAM" id="SSF103481">
    <property type="entry name" value="Multidrug resistance efflux transporter EmrE"/>
    <property type="match status" value="2"/>
</dbReference>
<feature type="transmembrane region" description="Helical" evidence="5">
    <location>
        <begin position="172"/>
        <end position="193"/>
    </location>
</feature>
<keyword evidence="3 5" id="KW-1133">Transmembrane helix</keyword>
<dbReference type="OrthoDB" id="7158585at2"/>
<name>A0A1T4P4N4_9GAMM</name>
<dbReference type="Gene3D" id="1.10.3730.20">
    <property type="match status" value="1"/>
</dbReference>
<accession>A0A1T4P4N4</accession>
<keyword evidence="4 5" id="KW-0472">Membrane</keyword>
<dbReference type="InterPro" id="IPR037185">
    <property type="entry name" value="EmrE-like"/>
</dbReference>
<feature type="transmembrane region" description="Helical" evidence="5">
    <location>
        <begin position="118"/>
        <end position="134"/>
    </location>
</feature>
<dbReference type="RefSeq" id="WP_078744972.1">
    <property type="nucleotide sequence ID" value="NZ_FUXG01000007.1"/>
</dbReference>
<dbReference type="InterPro" id="IPR050638">
    <property type="entry name" value="AA-Vitamin_Transporters"/>
</dbReference>
<keyword evidence="2 5" id="KW-0812">Transmembrane</keyword>
<comment type="subcellular location">
    <subcellularLocation>
        <location evidence="1">Membrane</location>
        <topology evidence="1">Multi-pass membrane protein</topology>
    </subcellularLocation>
</comment>
<dbReference type="Pfam" id="PF00892">
    <property type="entry name" value="EamA"/>
    <property type="match status" value="2"/>
</dbReference>
<feature type="transmembrane region" description="Helical" evidence="5">
    <location>
        <begin position="58"/>
        <end position="76"/>
    </location>
</feature>
<feature type="transmembrane region" description="Helical" evidence="5">
    <location>
        <begin position="7"/>
        <end position="27"/>
    </location>
</feature>
<organism evidence="7 8">
    <name type="scientific">Oceanospirillum multiglobuliferum</name>
    <dbReference type="NCBI Taxonomy" id="64969"/>
    <lineage>
        <taxon>Bacteria</taxon>
        <taxon>Pseudomonadati</taxon>
        <taxon>Pseudomonadota</taxon>
        <taxon>Gammaproteobacteria</taxon>
        <taxon>Oceanospirillales</taxon>
        <taxon>Oceanospirillaceae</taxon>
        <taxon>Oceanospirillum</taxon>
    </lineage>
</organism>
<evidence type="ECO:0000256" key="3">
    <source>
        <dbReference type="ARBA" id="ARBA00022989"/>
    </source>
</evidence>
<evidence type="ECO:0000313" key="8">
    <source>
        <dbReference type="Proteomes" id="UP000191418"/>
    </source>
</evidence>
<reference evidence="7 8" key="1">
    <citation type="submission" date="2017-01" db="EMBL/GenBank/DDBJ databases">
        <title>Genome Sequencing of a Marine Spirillum, Oceanospirillum multiglobuliferum ATCC 33336, from Japan.</title>
        <authorList>
            <person name="Carney J.G."/>
            <person name="Trachtenberg A.M."/>
            <person name="Rheaume B.A."/>
            <person name="Linnane J.D."/>
            <person name="Pitts N.L."/>
            <person name="Mykles D.L."/>
            <person name="Maclea K.S."/>
        </authorList>
    </citation>
    <scope>NUCLEOTIDE SEQUENCE [LARGE SCALE GENOMIC DNA]</scope>
    <source>
        <strain evidence="7 8">ATCC 33336</strain>
    </source>
</reference>
<dbReference type="Proteomes" id="UP000191418">
    <property type="component" value="Unassembled WGS sequence"/>
</dbReference>
<dbReference type="EMBL" id="MTSM01000017">
    <property type="protein sequence ID" value="OPX54839.1"/>
    <property type="molecule type" value="Genomic_DNA"/>
</dbReference>
<evidence type="ECO:0000256" key="5">
    <source>
        <dbReference type="SAM" id="Phobius"/>
    </source>
</evidence>
<gene>
    <name evidence="7" type="ORF">BTE48_12030</name>
</gene>
<feature type="transmembrane region" description="Helical" evidence="5">
    <location>
        <begin position="140"/>
        <end position="160"/>
    </location>
</feature>
<comment type="caution">
    <text evidence="7">The sequence shown here is derived from an EMBL/GenBank/DDBJ whole genome shotgun (WGS) entry which is preliminary data.</text>
</comment>
<feature type="transmembrane region" description="Helical" evidence="5">
    <location>
        <begin position="205"/>
        <end position="226"/>
    </location>
</feature>
<evidence type="ECO:0000256" key="4">
    <source>
        <dbReference type="ARBA" id="ARBA00023136"/>
    </source>
</evidence>
<keyword evidence="8" id="KW-1185">Reference proteome</keyword>
<dbReference type="GO" id="GO:0016020">
    <property type="term" value="C:membrane"/>
    <property type="evidence" value="ECO:0007669"/>
    <property type="project" value="UniProtKB-SubCell"/>
</dbReference>
<feature type="transmembrane region" description="Helical" evidence="5">
    <location>
        <begin position="33"/>
        <end position="51"/>
    </location>
</feature>
<dbReference type="AlphaFoldDB" id="A0A1T4P4N4"/>
<evidence type="ECO:0000259" key="6">
    <source>
        <dbReference type="Pfam" id="PF00892"/>
    </source>
</evidence>
<dbReference type="PANTHER" id="PTHR32322:SF9">
    <property type="entry name" value="AMINO-ACID METABOLITE EFFLUX PUMP-RELATED"/>
    <property type="match status" value="1"/>
</dbReference>
<evidence type="ECO:0000313" key="7">
    <source>
        <dbReference type="EMBL" id="OPX54839.1"/>
    </source>
</evidence>
<evidence type="ECO:0000256" key="2">
    <source>
        <dbReference type="ARBA" id="ARBA00022692"/>
    </source>
</evidence>